<reference evidence="8" key="1">
    <citation type="journal article" date="2019" name="Curr. Biol.">
        <title>Genome Sequence of Striga asiatica Provides Insight into the Evolution of Plant Parasitism.</title>
        <authorList>
            <person name="Yoshida S."/>
            <person name="Kim S."/>
            <person name="Wafula E.K."/>
            <person name="Tanskanen J."/>
            <person name="Kim Y.M."/>
            <person name="Honaas L."/>
            <person name="Yang Z."/>
            <person name="Spallek T."/>
            <person name="Conn C.E."/>
            <person name="Ichihashi Y."/>
            <person name="Cheong K."/>
            <person name="Cui S."/>
            <person name="Der J.P."/>
            <person name="Gundlach H."/>
            <person name="Jiao Y."/>
            <person name="Hori C."/>
            <person name="Ishida J.K."/>
            <person name="Kasahara H."/>
            <person name="Kiba T."/>
            <person name="Kim M.S."/>
            <person name="Koo N."/>
            <person name="Laohavisit A."/>
            <person name="Lee Y.H."/>
            <person name="Lumba S."/>
            <person name="McCourt P."/>
            <person name="Mortimer J.C."/>
            <person name="Mutuku J.M."/>
            <person name="Nomura T."/>
            <person name="Sasaki-Sekimoto Y."/>
            <person name="Seto Y."/>
            <person name="Wang Y."/>
            <person name="Wakatake T."/>
            <person name="Sakakibara H."/>
            <person name="Demura T."/>
            <person name="Yamaguchi S."/>
            <person name="Yoneyama K."/>
            <person name="Manabe R.I."/>
            <person name="Nelson D.C."/>
            <person name="Schulman A.H."/>
            <person name="Timko M.P."/>
            <person name="dePamphilis C.W."/>
            <person name="Choi D."/>
            <person name="Shirasu K."/>
        </authorList>
    </citation>
    <scope>NUCLEOTIDE SEQUENCE [LARGE SCALE GENOMIC DNA]</scope>
    <source>
        <strain evidence="8">cv. UVA1</strain>
    </source>
</reference>
<feature type="compositionally biased region" description="Basic and acidic residues" evidence="5">
    <location>
        <begin position="630"/>
        <end position="643"/>
    </location>
</feature>
<dbReference type="GO" id="GO:0005634">
    <property type="term" value="C:nucleus"/>
    <property type="evidence" value="ECO:0007669"/>
    <property type="project" value="UniProtKB-SubCell"/>
</dbReference>
<dbReference type="InterPro" id="IPR011990">
    <property type="entry name" value="TPR-like_helical_dom_sf"/>
</dbReference>
<dbReference type="CDD" id="cd20404">
    <property type="entry name" value="Tudor_Agenet_AtEML-like"/>
    <property type="match status" value="1"/>
</dbReference>
<dbReference type="SMART" id="SM00743">
    <property type="entry name" value="Agenet"/>
    <property type="match status" value="1"/>
</dbReference>
<evidence type="ECO:0000313" key="8">
    <source>
        <dbReference type="Proteomes" id="UP000325081"/>
    </source>
</evidence>
<dbReference type="Gene3D" id="2.30.30.140">
    <property type="match status" value="1"/>
</dbReference>
<dbReference type="InterPro" id="IPR036142">
    <property type="entry name" value="ENT_dom-like_sf"/>
</dbReference>
<sequence length="649" mass="72406">MNNPTPRPTFTSQTKETSILSPHIHEHSSIAKTETEAEVGSEEVAVAIRILAEVLSLEGSILDVEVYNSLIEGYCRPNNFEKVKQTLAVMIGNNLSISVFSYNKMIKGEPEVPNNSNSFSLGRRSIKSEAKRRAVTDEPPPLGFSRKADINRCTHLGNFEKPSLQNVQESIRHRRDDVVAGGAAVPSGVRDGGGEAEEFETMEEKTGNWRLWLSYCKEVFILDFVFFLSHRVLILLVEISADTDDDDSQVPIYTRVPLGSRVAGNGRSFVASAPYQRMQINMELEIHNLEQIAYCAVLRAFKAQSDALTWEKEGLITELRKELRVSDDEHRELLTEVNADDLIRRIREWREAGGSRNVASNGINNQLQSPTVSASRKRQKAPLSGNPFGTQSQPLHTQTVNTSASKRGPTPGIGGRRTNAPSFPPAKPVQYQFTDHISSGAPVDDPSESVRDSLVGRKVMIRWPADNNFYEALITEYNPVDGRHSLVYDSNTPNATLEWVNIKEVPPEDIRWVGDDPVASRLSEMGGPNSGRERLSSMNPFPKEIRPPVNDAIREDYEEIEILHTDTLIKKVEKVLDATHPDLSEIHKAKKMLKEHEQTLIQVIEKLAAVCDSDDDDRPSVQGHSGSRPRNVDYRNPTHEPDSAGRITG</sequence>
<name>A0A5A7RIR7_STRAF</name>
<evidence type="ECO:0000256" key="4">
    <source>
        <dbReference type="PROSITE-ProRule" id="PRU00708"/>
    </source>
</evidence>
<dbReference type="PROSITE" id="PS51375">
    <property type="entry name" value="PPR"/>
    <property type="match status" value="1"/>
</dbReference>
<comment type="caution">
    <text evidence="7">The sequence shown here is derived from an EMBL/GenBank/DDBJ whole genome shotgun (WGS) entry which is preliminary data.</text>
</comment>
<comment type="subcellular location">
    <subcellularLocation>
        <location evidence="1">Nucleus</location>
    </subcellularLocation>
</comment>
<dbReference type="Gene3D" id="1.25.40.10">
    <property type="entry name" value="Tetratricopeptide repeat domain"/>
    <property type="match status" value="1"/>
</dbReference>
<feature type="repeat" description="PPR" evidence="4">
    <location>
        <begin position="63"/>
        <end position="97"/>
    </location>
</feature>
<dbReference type="PANTHER" id="PTHR33432">
    <property type="entry name" value="PROTEIN EMSY-LIKE 4"/>
    <property type="match status" value="1"/>
</dbReference>
<feature type="region of interest" description="Disordered" evidence="5">
    <location>
        <begin position="1"/>
        <end position="36"/>
    </location>
</feature>
<organism evidence="7 8">
    <name type="scientific">Striga asiatica</name>
    <name type="common">Asiatic witchweed</name>
    <name type="synonym">Buchnera asiatica</name>
    <dbReference type="NCBI Taxonomy" id="4170"/>
    <lineage>
        <taxon>Eukaryota</taxon>
        <taxon>Viridiplantae</taxon>
        <taxon>Streptophyta</taxon>
        <taxon>Embryophyta</taxon>
        <taxon>Tracheophyta</taxon>
        <taxon>Spermatophyta</taxon>
        <taxon>Magnoliopsida</taxon>
        <taxon>eudicotyledons</taxon>
        <taxon>Gunneridae</taxon>
        <taxon>Pentapetalae</taxon>
        <taxon>asterids</taxon>
        <taxon>lamiids</taxon>
        <taxon>Lamiales</taxon>
        <taxon>Orobanchaceae</taxon>
        <taxon>Buchnereae</taxon>
        <taxon>Striga</taxon>
    </lineage>
</organism>
<dbReference type="EMBL" id="BKCP01013181">
    <property type="protein sequence ID" value="GER57137.1"/>
    <property type="molecule type" value="Genomic_DNA"/>
</dbReference>
<dbReference type="PANTHER" id="PTHR33432:SF27">
    <property type="entry name" value="PROTEIN EMSY-LIKE 3"/>
    <property type="match status" value="1"/>
</dbReference>
<dbReference type="AlphaFoldDB" id="A0A5A7RIR7"/>
<feature type="region of interest" description="Disordered" evidence="5">
    <location>
        <begin position="612"/>
        <end position="649"/>
    </location>
</feature>
<feature type="compositionally biased region" description="Polar residues" evidence="5">
    <location>
        <begin position="357"/>
        <end position="374"/>
    </location>
</feature>
<dbReference type="GO" id="GO:0050832">
    <property type="term" value="P:defense response to fungus"/>
    <property type="evidence" value="ECO:0007669"/>
    <property type="project" value="InterPro"/>
</dbReference>
<feature type="compositionally biased region" description="Basic and acidic residues" evidence="5">
    <location>
        <begin position="23"/>
        <end position="35"/>
    </location>
</feature>
<feature type="region of interest" description="Disordered" evidence="5">
    <location>
        <begin position="523"/>
        <end position="547"/>
    </location>
</feature>
<dbReference type="OrthoDB" id="1737049at2759"/>
<accession>A0A5A7RIR7</accession>
<keyword evidence="2" id="KW-0677">Repeat</keyword>
<dbReference type="SUPFAM" id="SSF158639">
    <property type="entry name" value="ENT-like"/>
    <property type="match status" value="1"/>
</dbReference>
<dbReference type="Pfam" id="PF13041">
    <property type="entry name" value="PPR_2"/>
    <property type="match status" value="1"/>
</dbReference>
<proteinExistence type="predicted"/>
<evidence type="ECO:0000313" key="7">
    <source>
        <dbReference type="EMBL" id="GER57137.1"/>
    </source>
</evidence>
<feature type="region of interest" description="Disordered" evidence="5">
    <location>
        <begin position="356"/>
        <end position="424"/>
    </location>
</feature>
<gene>
    <name evidence="7" type="ORF">STAS_34942</name>
</gene>
<dbReference type="SMART" id="SM01191">
    <property type="entry name" value="ENT"/>
    <property type="match status" value="1"/>
</dbReference>
<evidence type="ECO:0000259" key="6">
    <source>
        <dbReference type="PROSITE" id="PS51138"/>
    </source>
</evidence>
<feature type="compositionally biased region" description="Polar residues" evidence="5">
    <location>
        <begin position="387"/>
        <end position="405"/>
    </location>
</feature>
<dbReference type="InterPro" id="IPR005491">
    <property type="entry name" value="ENT_dom"/>
</dbReference>
<dbReference type="Proteomes" id="UP000325081">
    <property type="component" value="Unassembled WGS sequence"/>
</dbReference>
<evidence type="ECO:0000256" key="3">
    <source>
        <dbReference type="ARBA" id="ARBA00023242"/>
    </source>
</evidence>
<evidence type="ECO:0000256" key="5">
    <source>
        <dbReference type="SAM" id="MobiDB-lite"/>
    </source>
</evidence>
<dbReference type="Pfam" id="PF03735">
    <property type="entry name" value="ENT"/>
    <property type="match status" value="1"/>
</dbReference>
<dbReference type="InterPro" id="IPR033485">
    <property type="entry name" value="EMSY-LIKE_plant"/>
</dbReference>
<evidence type="ECO:0000256" key="1">
    <source>
        <dbReference type="ARBA" id="ARBA00004123"/>
    </source>
</evidence>
<feature type="compositionally biased region" description="Polar residues" evidence="5">
    <location>
        <begin position="1"/>
        <end position="20"/>
    </location>
</feature>
<evidence type="ECO:0000256" key="2">
    <source>
        <dbReference type="ARBA" id="ARBA00022737"/>
    </source>
</evidence>
<dbReference type="PROSITE" id="PS51138">
    <property type="entry name" value="ENT"/>
    <property type="match status" value="1"/>
</dbReference>
<dbReference type="Gene3D" id="1.10.1240.40">
    <property type="entry name" value="ENT domain"/>
    <property type="match status" value="1"/>
</dbReference>
<dbReference type="SUPFAM" id="SSF63748">
    <property type="entry name" value="Tudor/PWWP/MBT"/>
    <property type="match status" value="1"/>
</dbReference>
<keyword evidence="8" id="KW-1185">Reference proteome</keyword>
<protein>
    <submittedName>
        <fullName evidence="7">Emsy N Terminus (ENT)/ plant Tudor-likedomains-containing protein</fullName>
    </submittedName>
</protein>
<dbReference type="InterPro" id="IPR014002">
    <property type="entry name" value="Agenet_dom_plant"/>
</dbReference>
<feature type="domain" description="ENT" evidence="6">
    <location>
        <begin position="282"/>
        <end position="369"/>
    </location>
</feature>
<dbReference type="InterPro" id="IPR002885">
    <property type="entry name" value="PPR_rpt"/>
</dbReference>
<keyword evidence="3" id="KW-0539">Nucleus</keyword>